<evidence type="ECO:0000313" key="2">
    <source>
        <dbReference type="EMBL" id="QPG68805.1"/>
    </source>
</evidence>
<protein>
    <submittedName>
        <fullName evidence="2">(2Fe-2S)-binding protein</fullName>
    </submittedName>
</protein>
<dbReference type="Pfam" id="PF11575">
    <property type="entry name" value="FhuF_C"/>
    <property type="match status" value="1"/>
</dbReference>
<feature type="domain" description="Ferric siderophore reductase C-terminal" evidence="1">
    <location>
        <begin position="203"/>
        <end position="225"/>
    </location>
</feature>
<dbReference type="AlphaFoldDB" id="A0A8H2PJS1"/>
<dbReference type="KEGG" id="mmuc:C1S78_025850"/>
<dbReference type="InterPro" id="IPR024726">
    <property type="entry name" value="FhuF_C"/>
</dbReference>
<gene>
    <name evidence="2" type="ORF">C1S78_025850</name>
    <name evidence="3" type="ORF">C1S78_25815</name>
</gene>
<dbReference type="EMBL" id="CP062008">
    <property type="protein sequence ID" value="QPG68805.1"/>
    <property type="molecule type" value="Genomic_DNA"/>
</dbReference>
<reference evidence="3" key="1">
    <citation type="submission" date="2018-01" db="EMBL/GenBank/DDBJ databases">
        <title>Comparative genomics of Mycobacterium mucogenicum and Mycobacterium neoaurum clade members emphasizing tRNA and non-coding RNA.</title>
        <authorList>
            <person name="Behra P.R.K."/>
            <person name="Pettersson B.M.F."/>
            <person name="Das S."/>
            <person name="Dasgupta S."/>
            <person name="Kirsebom L.A."/>
        </authorList>
    </citation>
    <scope>NUCLEOTIDE SEQUENCE</scope>
    <source>
        <strain evidence="3">DSM 44124</strain>
    </source>
</reference>
<evidence type="ECO:0000313" key="3">
    <source>
        <dbReference type="EMBL" id="TLH55337.1"/>
    </source>
</evidence>
<dbReference type="EMBL" id="POTL01000001">
    <property type="protein sequence ID" value="TLH55337.1"/>
    <property type="molecule type" value="Genomic_DNA"/>
</dbReference>
<reference evidence="2 4" key="3">
    <citation type="journal article" date="2019" name="Sci. Rep.">
        <title>Insight into the biology of Mycobacterium mucogenicum and Mycobacterium neoaurum clade members.</title>
        <authorList>
            <person name="Behra P.R.K."/>
            <person name="Pettersson B.M.F."/>
            <person name="Ramesh M."/>
            <person name="Dasgupta S."/>
            <person name="Kirsebom L.A."/>
        </authorList>
    </citation>
    <scope>NUCLEOTIDE SEQUENCE [LARGE SCALE GENOMIC DNA]</scope>
    <source>
        <strain evidence="2 4">DSM 44124</strain>
    </source>
</reference>
<keyword evidence="4" id="KW-1185">Reference proteome</keyword>
<proteinExistence type="predicted"/>
<dbReference type="GO" id="GO:0051537">
    <property type="term" value="F:2 iron, 2 sulfur cluster binding"/>
    <property type="evidence" value="ECO:0007669"/>
    <property type="project" value="InterPro"/>
</dbReference>
<name>A0A8H2PJS1_MYCMU</name>
<organism evidence="3">
    <name type="scientific">Mycolicibacterium mucogenicum DSM 44124</name>
    <dbReference type="NCBI Taxonomy" id="1226753"/>
    <lineage>
        <taxon>Bacteria</taxon>
        <taxon>Bacillati</taxon>
        <taxon>Actinomycetota</taxon>
        <taxon>Actinomycetes</taxon>
        <taxon>Mycobacteriales</taxon>
        <taxon>Mycobacteriaceae</taxon>
        <taxon>Mycolicibacterium</taxon>
    </lineage>
</organism>
<evidence type="ECO:0000259" key="1">
    <source>
        <dbReference type="Pfam" id="PF11575"/>
    </source>
</evidence>
<accession>A0A8H2PJS1</accession>
<sequence length="235" mass="24502">MPPSPRPRAGWFSSPPVSDDLAGFGPFFAVARHQVSPTQPWRPMSELIDDPDALTARVHQVRSALMGNGEPEIRVAASVAHLGLVARLIAPMIGTAALGEPVSWSLGDLAWQDQLGGPYPLSVSTESTGGPPAVEALTNAFGRFGVSPKVLWGNVGSAANSAAQQISRARPDLGQQARQAADVVLADPRVDGGVLRSGPDFRRSSCCLIYQLAGDRAACCGDCVLTAPGSDRTPA</sequence>
<evidence type="ECO:0000313" key="4">
    <source>
        <dbReference type="Proteomes" id="UP000309231"/>
    </source>
</evidence>
<reference evidence="2 4" key="2">
    <citation type="journal article" date="2019" name="BMC Evol. Biol.">
        <title>Comparative genomics of Mycobacterium mucogenicum and Mycobacterium neoaurum clade members emphasizing tRNA and non-coding RNA.</title>
        <authorList>
            <person name="Behra P.R.K."/>
            <person name="Pettersson B.M.F."/>
            <person name="Das S."/>
            <person name="Dasgupta S."/>
            <person name="Kirsebom L.A."/>
        </authorList>
    </citation>
    <scope>NUCLEOTIDE SEQUENCE [LARGE SCALE GENOMIC DNA]</scope>
    <source>
        <strain evidence="2 4">DSM 44124</strain>
    </source>
</reference>
<dbReference type="Proteomes" id="UP000309231">
    <property type="component" value="Chromosome"/>
</dbReference>